<dbReference type="EMBL" id="CP124535">
    <property type="protein sequence ID" value="WGV15128.1"/>
    <property type="molecule type" value="Genomic_DNA"/>
</dbReference>
<proteinExistence type="predicted"/>
<dbReference type="PANTHER" id="PTHR43190">
    <property type="entry name" value="N-ACETYL-D-GLUCOSAMINE KINASE"/>
    <property type="match status" value="1"/>
</dbReference>
<dbReference type="InterPro" id="IPR002731">
    <property type="entry name" value="ATPase_BadF"/>
</dbReference>
<dbReference type="SUPFAM" id="SSF53067">
    <property type="entry name" value="Actin-like ATPase domain"/>
    <property type="match status" value="2"/>
</dbReference>
<feature type="domain" description="ATPase BadF/BadG/BcrA/BcrD type" evidence="1">
    <location>
        <begin position="5"/>
        <end position="242"/>
    </location>
</feature>
<dbReference type="InterPro" id="IPR043129">
    <property type="entry name" value="ATPase_NBD"/>
</dbReference>
<dbReference type="InterPro" id="IPR052519">
    <property type="entry name" value="Euk-type_GlcNAc_Kinase"/>
</dbReference>
<keyword evidence="3" id="KW-1185">Reference proteome</keyword>
<sequence>MQLFLGIDGGGTGCRAAVADVAGHVLGRGAAGPANIASDPDKAAENILAAAGEALAAAGGGAVAAAGLGLAGANAAGATERLREALPWPRVAVVTDGITAVKGALGPDDGVVVALGTGSVFAVQRAGMIRQIGGRGLVLGDEASGAWIGRTVLARALRAVDGFSDMTPLLAGLLDEMGGPDGIVAFSLRARPADFATLAPRVVTSGDPAAVAVMMQAEADVAEAVALLRASDDLPVVFLGGLGTAFAKRMAERFAICAARGTALDGALLLAREAA</sequence>
<dbReference type="CDD" id="cd24082">
    <property type="entry name" value="ASKHA_NBD_GspK-like"/>
    <property type="match status" value="1"/>
</dbReference>
<dbReference type="RefSeq" id="WP_281464259.1">
    <property type="nucleotide sequence ID" value="NZ_CP124535.1"/>
</dbReference>
<reference evidence="2 3" key="1">
    <citation type="submission" date="2023-04" db="EMBL/GenBank/DDBJ databases">
        <title>YMD61, complete Genome.</title>
        <authorList>
            <person name="Zhang J."/>
        </authorList>
    </citation>
    <scope>NUCLEOTIDE SEQUENCE [LARGE SCALE GENOMIC DNA]</scope>
    <source>
        <strain evidence="2 3">YMD61</strain>
    </source>
</reference>
<accession>A0ABY8Q2Q9</accession>
<dbReference type="Proteomes" id="UP001230978">
    <property type="component" value="Chromosome"/>
</dbReference>
<evidence type="ECO:0000313" key="2">
    <source>
        <dbReference type="EMBL" id="WGV15128.1"/>
    </source>
</evidence>
<dbReference type="Gene3D" id="3.30.420.40">
    <property type="match status" value="2"/>
</dbReference>
<evidence type="ECO:0000313" key="3">
    <source>
        <dbReference type="Proteomes" id="UP001230978"/>
    </source>
</evidence>
<evidence type="ECO:0000259" key="1">
    <source>
        <dbReference type="Pfam" id="PF01869"/>
    </source>
</evidence>
<organism evidence="2 3">
    <name type="scientific">Fuscovulum ytuae</name>
    <dbReference type="NCBI Taxonomy" id="3042299"/>
    <lineage>
        <taxon>Bacteria</taxon>
        <taxon>Pseudomonadati</taxon>
        <taxon>Pseudomonadota</taxon>
        <taxon>Alphaproteobacteria</taxon>
        <taxon>Rhodobacterales</taxon>
        <taxon>Paracoccaceae</taxon>
        <taxon>Fuscovulum</taxon>
    </lineage>
</organism>
<gene>
    <name evidence="2" type="ORF">QF092_12670</name>
</gene>
<name>A0ABY8Q2Q9_9RHOB</name>
<dbReference type="PANTHER" id="PTHR43190:SF3">
    <property type="entry name" value="N-ACETYL-D-GLUCOSAMINE KINASE"/>
    <property type="match status" value="1"/>
</dbReference>
<protein>
    <submittedName>
        <fullName evidence="2">BadF/BadG/BcrA/BcrD ATPase family protein</fullName>
    </submittedName>
</protein>
<dbReference type="Pfam" id="PF01869">
    <property type="entry name" value="BcrAD_BadFG"/>
    <property type="match status" value="1"/>
</dbReference>